<evidence type="ECO:0000313" key="2">
    <source>
        <dbReference type="Proteomes" id="UP001153331"/>
    </source>
</evidence>
<dbReference type="Proteomes" id="UP001153331">
    <property type="component" value="Unassembled WGS sequence"/>
</dbReference>
<organism evidence="1 2">
    <name type="scientific">Boeremia exigua</name>
    <dbReference type="NCBI Taxonomy" id="749465"/>
    <lineage>
        <taxon>Eukaryota</taxon>
        <taxon>Fungi</taxon>
        <taxon>Dikarya</taxon>
        <taxon>Ascomycota</taxon>
        <taxon>Pezizomycotina</taxon>
        <taxon>Dothideomycetes</taxon>
        <taxon>Pleosporomycetidae</taxon>
        <taxon>Pleosporales</taxon>
        <taxon>Pleosporineae</taxon>
        <taxon>Didymellaceae</taxon>
        <taxon>Boeremia</taxon>
    </lineage>
</organism>
<evidence type="ECO:0000313" key="1">
    <source>
        <dbReference type="EMBL" id="KAJ8110904.1"/>
    </source>
</evidence>
<sequence>MRPVDKKEINNISSNHKTRQDRVVDCADAELPTGHKAAVKEKTKNGATPAILDVYRQYARMFEEELTAKALPKHKP</sequence>
<dbReference type="EMBL" id="JAPHNI010000455">
    <property type="protein sequence ID" value="KAJ8110904.1"/>
    <property type="molecule type" value="Genomic_DNA"/>
</dbReference>
<reference evidence="1" key="1">
    <citation type="submission" date="2022-11" db="EMBL/GenBank/DDBJ databases">
        <title>Genome Sequence of Boeremia exigua.</title>
        <authorList>
            <person name="Buettner E."/>
        </authorList>
    </citation>
    <scope>NUCLEOTIDE SEQUENCE</scope>
    <source>
        <strain evidence="1">CU02</strain>
    </source>
</reference>
<protein>
    <submittedName>
        <fullName evidence="1">Uncharacterized protein</fullName>
    </submittedName>
</protein>
<keyword evidence="2" id="KW-1185">Reference proteome</keyword>
<name>A0ACC2I6X6_9PLEO</name>
<gene>
    <name evidence="1" type="ORF">OPT61_g6373</name>
</gene>
<comment type="caution">
    <text evidence="1">The sequence shown here is derived from an EMBL/GenBank/DDBJ whole genome shotgun (WGS) entry which is preliminary data.</text>
</comment>
<proteinExistence type="predicted"/>
<accession>A0ACC2I6X6</accession>